<comment type="caution">
    <text evidence="1">The sequence shown here is derived from an EMBL/GenBank/DDBJ whole genome shotgun (WGS) entry which is preliminary data.</text>
</comment>
<organism evidence="1 2">
    <name type="scientific">Culex pipiens pipiens</name>
    <name type="common">Northern house mosquito</name>
    <dbReference type="NCBI Taxonomy" id="38569"/>
    <lineage>
        <taxon>Eukaryota</taxon>
        <taxon>Metazoa</taxon>
        <taxon>Ecdysozoa</taxon>
        <taxon>Arthropoda</taxon>
        <taxon>Hexapoda</taxon>
        <taxon>Insecta</taxon>
        <taxon>Pterygota</taxon>
        <taxon>Neoptera</taxon>
        <taxon>Endopterygota</taxon>
        <taxon>Diptera</taxon>
        <taxon>Nematocera</taxon>
        <taxon>Culicoidea</taxon>
        <taxon>Culicidae</taxon>
        <taxon>Culicinae</taxon>
        <taxon>Culicini</taxon>
        <taxon>Culex</taxon>
        <taxon>Culex</taxon>
    </lineage>
</organism>
<keyword evidence="2" id="KW-1185">Reference proteome</keyword>
<proteinExistence type="predicted"/>
<dbReference type="PROSITE" id="PS51257">
    <property type="entry name" value="PROKAR_LIPOPROTEIN"/>
    <property type="match status" value="1"/>
</dbReference>
<evidence type="ECO:0000313" key="2">
    <source>
        <dbReference type="Proteomes" id="UP001562425"/>
    </source>
</evidence>
<reference evidence="1 2" key="1">
    <citation type="submission" date="2024-05" db="EMBL/GenBank/DDBJ databases">
        <title>Culex pipiens pipiens assembly and annotation.</title>
        <authorList>
            <person name="Alout H."/>
            <person name="Durand T."/>
        </authorList>
    </citation>
    <scope>NUCLEOTIDE SEQUENCE [LARGE SCALE GENOMIC DNA]</scope>
    <source>
        <strain evidence="1">HA-2024</strain>
        <tissue evidence="1">Whole body</tissue>
    </source>
</reference>
<sequence length="80" mass="8752">MSVRSQESRSEVVVFCAFLVGCRVRFAYVPLITSPVGDPASVAVVVFVCAVDDRNELIVSKRRNPKKKIAGFNWSSASFG</sequence>
<gene>
    <name evidence="1" type="ORF">pipiens_008643</name>
</gene>
<protein>
    <recommendedName>
        <fullName evidence="3">Secreted protein</fullName>
    </recommendedName>
</protein>
<dbReference type="AlphaFoldDB" id="A0ABD1DKC7"/>
<dbReference type="EMBL" id="JBEHCU010005743">
    <property type="protein sequence ID" value="KAL1398849.1"/>
    <property type="molecule type" value="Genomic_DNA"/>
</dbReference>
<evidence type="ECO:0000313" key="1">
    <source>
        <dbReference type="EMBL" id="KAL1398849.1"/>
    </source>
</evidence>
<dbReference type="Proteomes" id="UP001562425">
    <property type="component" value="Unassembled WGS sequence"/>
</dbReference>
<accession>A0ABD1DKC7</accession>
<name>A0ABD1DKC7_CULPP</name>
<evidence type="ECO:0008006" key="3">
    <source>
        <dbReference type="Google" id="ProtNLM"/>
    </source>
</evidence>